<dbReference type="AlphaFoldDB" id="A0A1I1IG13"/>
<organism evidence="2 3">
    <name type="scientific">Tropicimonas isoalkanivorans</name>
    <dbReference type="NCBI Taxonomy" id="441112"/>
    <lineage>
        <taxon>Bacteria</taxon>
        <taxon>Pseudomonadati</taxon>
        <taxon>Pseudomonadota</taxon>
        <taxon>Alphaproteobacteria</taxon>
        <taxon>Rhodobacterales</taxon>
        <taxon>Roseobacteraceae</taxon>
        <taxon>Tropicimonas</taxon>
    </lineage>
</organism>
<dbReference type="EMBL" id="FOLG01000004">
    <property type="protein sequence ID" value="SFC34612.1"/>
    <property type="molecule type" value="Genomic_DNA"/>
</dbReference>
<protein>
    <submittedName>
        <fullName evidence="2">Uncharacterized protein</fullName>
    </submittedName>
</protein>
<feature type="region of interest" description="Disordered" evidence="1">
    <location>
        <begin position="1"/>
        <end position="21"/>
    </location>
</feature>
<dbReference type="STRING" id="441112.SAMN04488094_10455"/>
<dbReference type="Proteomes" id="UP000198728">
    <property type="component" value="Unassembled WGS sequence"/>
</dbReference>
<reference evidence="2 3" key="1">
    <citation type="submission" date="2016-10" db="EMBL/GenBank/DDBJ databases">
        <authorList>
            <person name="de Groot N.N."/>
        </authorList>
    </citation>
    <scope>NUCLEOTIDE SEQUENCE [LARGE SCALE GENOMIC DNA]</scope>
    <source>
        <strain evidence="2 3">DSM 19548</strain>
    </source>
</reference>
<gene>
    <name evidence="2" type="ORF">SAMN04488094_10455</name>
</gene>
<evidence type="ECO:0000313" key="3">
    <source>
        <dbReference type="Proteomes" id="UP000198728"/>
    </source>
</evidence>
<name>A0A1I1IG13_9RHOB</name>
<proteinExistence type="predicted"/>
<sequence>MAEPQPYASESAAAPGKMLAPPRDARRAGYMCWFGLAWIECLAEMPSDFIQFVSDRIEDDVNTQCAVLSCEDPASLRAIRLMFFESALSDYAARSGGPTVFSPEILDRVQKANPLI</sequence>
<keyword evidence="3" id="KW-1185">Reference proteome</keyword>
<evidence type="ECO:0000313" key="2">
    <source>
        <dbReference type="EMBL" id="SFC34612.1"/>
    </source>
</evidence>
<evidence type="ECO:0000256" key="1">
    <source>
        <dbReference type="SAM" id="MobiDB-lite"/>
    </source>
</evidence>
<accession>A0A1I1IG13</accession>